<accession>A0A4Z0KIM9</accession>
<dbReference type="SUPFAM" id="SSF53850">
    <property type="entry name" value="Periplasmic binding protein-like II"/>
    <property type="match status" value="1"/>
</dbReference>
<dbReference type="InterPro" id="IPR001638">
    <property type="entry name" value="Solute-binding_3/MltF_N"/>
</dbReference>
<evidence type="ECO:0000256" key="1">
    <source>
        <dbReference type="ARBA" id="ARBA00022729"/>
    </source>
</evidence>
<reference evidence="4 5" key="1">
    <citation type="submission" date="2018-10" db="EMBL/GenBank/DDBJ databases">
        <title>Brevibacterium genomes from Austrain hard cheese rinds.</title>
        <authorList>
            <person name="Anast J.M."/>
            <person name="Dzieciol M."/>
            <person name="Schultz D.L."/>
            <person name="Mann E."/>
            <person name="Wagner M."/>
            <person name="Schmitz-Esser S."/>
        </authorList>
    </citation>
    <scope>NUCLEOTIDE SEQUENCE [LARGE SCALE GENOMIC DNA]</scope>
    <source>
        <strain evidence="4 5">L261</strain>
    </source>
</reference>
<dbReference type="PANTHER" id="PTHR35936">
    <property type="entry name" value="MEMBRANE-BOUND LYTIC MUREIN TRANSGLYCOSYLASE F"/>
    <property type="match status" value="1"/>
</dbReference>
<dbReference type="Proteomes" id="UP000297736">
    <property type="component" value="Unassembled WGS sequence"/>
</dbReference>
<evidence type="ECO:0000313" key="5">
    <source>
        <dbReference type="Proteomes" id="UP000297736"/>
    </source>
</evidence>
<dbReference type="PANTHER" id="PTHR35936:SF19">
    <property type="entry name" value="AMINO-ACID-BINDING PROTEIN YXEM-RELATED"/>
    <property type="match status" value="1"/>
</dbReference>
<gene>
    <name evidence="4" type="ORF">EB834_13300</name>
</gene>
<dbReference type="AlphaFoldDB" id="A0A4Z0KIM9"/>
<proteinExistence type="predicted"/>
<dbReference type="SMART" id="SM00062">
    <property type="entry name" value="PBPb"/>
    <property type="match status" value="1"/>
</dbReference>
<name>A0A4Z0KIM9_BREAU</name>
<keyword evidence="1" id="KW-0732">Signal</keyword>
<evidence type="ECO:0000313" key="4">
    <source>
        <dbReference type="EMBL" id="TGD37964.1"/>
    </source>
</evidence>
<dbReference type="Gene3D" id="3.40.190.10">
    <property type="entry name" value="Periplasmic binding protein-like II"/>
    <property type="match status" value="2"/>
</dbReference>
<organism evidence="4 5">
    <name type="scientific">Brevibacterium aurantiacum</name>
    <dbReference type="NCBI Taxonomy" id="273384"/>
    <lineage>
        <taxon>Bacteria</taxon>
        <taxon>Bacillati</taxon>
        <taxon>Actinomycetota</taxon>
        <taxon>Actinomycetes</taxon>
        <taxon>Micrococcales</taxon>
        <taxon>Brevibacteriaceae</taxon>
        <taxon>Brevibacterium</taxon>
    </lineage>
</organism>
<dbReference type="EMBL" id="RHFF01000013">
    <property type="protein sequence ID" value="TGD37964.1"/>
    <property type="molecule type" value="Genomic_DNA"/>
</dbReference>
<dbReference type="CDD" id="cd01004">
    <property type="entry name" value="PBP2_MidA_like"/>
    <property type="match status" value="1"/>
</dbReference>
<sequence length="293" mass="31453">MSGCSAEDPDTGSKAKNSHATSGEIPKIEQNDELRNRLPAKILDADEVVSVNSGSFPPYIVVGSGEGDISGATADLEKALEQLWGIGITENTVDGLSSELTGISAGRYDMAFGPVGDFKERQNKNDFIDYVQEFVVFAVQKGNPKKIEDVASTCGLKIAVQAGGSAEKVIKDQSKECESDGDKAIEVMSFKDQPQSILSVQSGRSDAFFSSRAPLTYFVEESDGKLELAGTESKNGFDTLYQGAVVPKDSEMGPVLEDSLNELFENGTYEAIMKKWKLDANAIEKPGKNLAVN</sequence>
<feature type="region of interest" description="Disordered" evidence="2">
    <location>
        <begin position="1"/>
        <end position="33"/>
    </location>
</feature>
<evidence type="ECO:0000256" key="2">
    <source>
        <dbReference type="SAM" id="MobiDB-lite"/>
    </source>
</evidence>
<feature type="domain" description="Solute-binding protein family 3/N-terminal" evidence="3">
    <location>
        <begin position="59"/>
        <end position="280"/>
    </location>
</feature>
<protein>
    <submittedName>
        <fullName evidence="4">ABC transporter substrate-binding protein</fullName>
    </submittedName>
</protein>
<comment type="caution">
    <text evidence="4">The sequence shown here is derived from an EMBL/GenBank/DDBJ whole genome shotgun (WGS) entry which is preliminary data.</text>
</comment>
<dbReference type="Pfam" id="PF00497">
    <property type="entry name" value="SBP_bac_3"/>
    <property type="match status" value="1"/>
</dbReference>
<evidence type="ECO:0000259" key="3">
    <source>
        <dbReference type="SMART" id="SM00062"/>
    </source>
</evidence>